<evidence type="ECO:0000256" key="1">
    <source>
        <dbReference type="ARBA" id="ARBA00004496"/>
    </source>
</evidence>
<accession>A0ABP4K3Q9</accession>
<dbReference type="Proteomes" id="UP001501742">
    <property type="component" value="Unassembled WGS sequence"/>
</dbReference>
<protein>
    <recommendedName>
        <fullName evidence="3">Cell wall synthesis protein Wag31</fullName>
    </recommendedName>
    <alternativeName>
        <fullName evidence="8">Antigen 84</fullName>
    </alternativeName>
</protein>
<feature type="region of interest" description="Disordered" evidence="9">
    <location>
        <begin position="1"/>
        <end position="43"/>
    </location>
</feature>
<evidence type="ECO:0000256" key="9">
    <source>
        <dbReference type="SAM" id="MobiDB-lite"/>
    </source>
</evidence>
<dbReference type="EMBL" id="BAAAJX010000003">
    <property type="protein sequence ID" value="GAA1492407.1"/>
    <property type="molecule type" value="Genomic_DNA"/>
</dbReference>
<reference evidence="11" key="1">
    <citation type="journal article" date="2019" name="Int. J. Syst. Evol. Microbiol.">
        <title>The Global Catalogue of Microorganisms (GCM) 10K type strain sequencing project: providing services to taxonomists for standard genome sequencing and annotation.</title>
        <authorList>
            <consortium name="The Broad Institute Genomics Platform"/>
            <consortium name="The Broad Institute Genome Sequencing Center for Infectious Disease"/>
            <person name="Wu L."/>
            <person name="Ma J."/>
        </authorList>
    </citation>
    <scope>NUCLEOTIDE SEQUENCE [LARGE SCALE GENOMIC DNA]</scope>
    <source>
        <strain evidence="11">JCM 12140</strain>
    </source>
</reference>
<sequence length="118" mass="13477">MRRRADPCQDRAAPTPTEGDDMRAQDVAEKRFQPTKYRNGYDQQDVDDLLDRVQATLIVADGGTIPTTGRLATAKPLRPEDVKGARFRVTRWREGYDQDQVDDFLDDVVAELRRRGRG</sequence>
<keyword evidence="6" id="KW-0175">Coiled coil</keyword>
<evidence type="ECO:0000256" key="2">
    <source>
        <dbReference type="ARBA" id="ARBA00009008"/>
    </source>
</evidence>
<feature type="compositionally biased region" description="Basic and acidic residues" evidence="9">
    <location>
        <begin position="20"/>
        <end position="32"/>
    </location>
</feature>
<evidence type="ECO:0000256" key="6">
    <source>
        <dbReference type="ARBA" id="ARBA00023054"/>
    </source>
</evidence>
<evidence type="ECO:0000256" key="8">
    <source>
        <dbReference type="ARBA" id="ARBA00031737"/>
    </source>
</evidence>
<comment type="subcellular location">
    <subcellularLocation>
        <location evidence="1">Cytoplasm</location>
    </subcellularLocation>
</comment>
<evidence type="ECO:0000256" key="7">
    <source>
        <dbReference type="ARBA" id="ARBA00023306"/>
    </source>
</evidence>
<dbReference type="InterPro" id="IPR019933">
    <property type="entry name" value="DivIVA_domain"/>
</dbReference>
<evidence type="ECO:0000256" key="3">
    <source>
        <dbReference type="ARBA" id="ARBA00018787"/>
    </source>
</evidence>
<keyword evidence="7" id="KW-0131">Cell cycle</keyword>
<evidence type="ECO:0000313" key="11">
    <source>
        <dbReference type="Proteomes" id="UP001501742"/>
    </source>
</evidence>
<dbReference type="NCBIfam" id="TIGR03544">
    <property type="entry name" value="DivI1A_domain"/>
    <property type="match status" value="2"/>
</dbReference>
<organism evidence="10 11">
    <name type="scientific">Curtobacterium herbarum</name>
    <dbReference type="NCBI Taxonomy" id="150122"/>
    <lineage>
        <taxon>Bacteria</taxon>
        <taxon>Bacillati</taxon>
        <taxon>Actinomycetota</taxon>
        <taxon>Actinomycetes</taxon>
        <taxon>Micrococcales</taxon>
        <taxon>Microbacteriaceae</taxon>
        <taxon>Curtobacterium</taxon>
    </lineage>
</organism>
<keyword evidence="5" id="KW-0132">Cell division</keyword>
<dbReference type="PANTHER" id="PTHR35794">
    <property type="entry name" value="CELL DIVISION PROTEIN DIVIVA"/>
    <property type="match status" value="1"/>
</dbReference>
<name>A0ABP4K3Q9_9MICO</name>
<comment type="caution">
    <text evidence="10">The sequence shown here is derived from an EMBL/GenBank/DDBJ whole genome shotgun (WGS) entry which is preliminary data.</text>
</comment>
<dbReference type="Gene3D" id="6.10.250.660">
    <property type="match status" value="2"/>
</dbReference>
<dbReference type="InterPro" id="IPR007793">
    <property type="entry name" value="DivIVA_fam"/>
</dbReference>
<gene>
    <name evidence="10" type="ORF">GCM10009627_07530</name>
</gene>
<evidence type="ECO:0000256" key="5">
    <source>
        <dbReference type="ARBA" id="ARBA00022618"/>
    </source>
</evidence>
<evidence type="ECO:0000313" key="10">
    <source>
        <dbReference type="EMBL" id="GAA1492407.1"/>
    </source>
</evidence>
<keyword evidence="11" id="KW-1185">Reference proteome</keyword>
<proteinExistence type="inferred from homology"/>
<keyword evidence="4" id="KW-0963">Cytoplasm</keyword>
<comment type="similarity">
    <text evidence="2">Belongs to the DivIVA family.</text>
</comment>
<dbReference type="PANTHER" id="PTHR35794:SF2">
    <property type="entry name" value="CELL DIVISION PROTEIN DIVIVA"/>
    <property type="match status" value="1"/>
</dbReference>
<evidence type="ECO:0000256" key="4">
    <source>
        <dbReference type="ARBA" id="ARBA00022490"/>
    </source>
</evidence>